<dbReference type="Proteomes" id="UP001516400">
    <property type="component" value="Unassembled WGS sequence"/>
</dbReference>
<reference evidence="2 3" key="1">
    <citation type="journal article" date="2021" name="BMC Biol.">
        <title>Horizontally acquired antibacterial genes associated with adaptive radiation of ladybird beetles.</title>
        <authorList>
            <person name="Li H.S."/>
            <person name="Tang X.F."/>
            <person name="Huang Y.H."/>
            <person name="Xu Z.Y."/>
            <person name="Chen M.L."/>
            <person name="Du X.Y."/>
            <person name="Qiu B.Y."/>
            <person name="Chen P.T."/>
            <person name="Zhang W."/>
            <person name="Slipinski A."/>
            <person name="Escalona H.E."/>
            <person name="Waterhouse R.M."/>
            <person name="Zwick A."/>
            <person name="Pang H."/>
        </authorList>
    </citation>
    <scope>NUCLEOTIDE SEQUENCE [LARGE SCALE GENOMIC DNA]</scope>
    <source>
        <strain evidence="2">SYSU2018</strain>
    </source>
</reference>
<organism evidence="2 3">
    <name type="scientific">Cryptolaemus montrouzieri</name>
    <dbReference type="NCBI Taxonomy" id="559131"/>
    <lineage>
        <taxon>Eukaryota</taxon>
        <taxon>Metazoa</taxon>
        <taxon>Ecdysozoa</taxon>
        <taxon>Arthropoda</taxon>
        <taxon>Hexapoda</taxon>
        <taxon>Insecta</taxon>
        <taxon>Pterygota</taxon>
        <taxon>Neoptera</taxon>
        <taxon>Endopterygota</taxon>
        <taxon>Coleoptera</taxon>
        <taxon>Polyphaga</taxon>
        <taxon>Cucujiformia</taxon>
        <taxon>Coccinelloidea</taxon>
        <taxon>Coccinellidae</taxon>
        <taxon>Scymninae</taxon>
        <taxon>Scymnini</taxon>
        <taxon>Cryptolaemus</taxon>
    </lineage>
</organism>
<evidence type="ECO:0000313" key="3">
    <source>
        <dbReference type="Proteomes" id="UP001516400"/>
    </source>
</evidence>
<accession>A0ABD2NKN4</accession>
<dbReference type="AlphaFoldDB" id="A0ABD2NKN4"/>
<protein>
    <submittedName>
        <fullName evidence="2">Uncharacterized protein</fullName>
    </submittedName>
</protein>
<feature type="compositionally biased region" description="Polar residues" evidence="1">
    <location>
        <begin position="154"/>
        <end position="171"/>
    </location>
</feature>
<gene>
    <name evidence="2" type="ORF">HHI36_016629</name>
</gene>
<name>A0ABD2NKN4_9CUCU</name>
<evidence type="ECO:0000256" key="1">
    <source>
        <dbReference type="SAM" id="MobiDB-lite"/>
    </source>
</evidence>
<evidence type="ECO:0000313" key="2">
    <source>
        <dbReference type="EMBL" id="KAL3279115.1"/>
    </source>
</evidence>
<proteinExistence type="predicted"/>
<keyword evidence="3" id="KW-1185">Reference proteome</keyword>
<comment type="caution">
    <text evidence="2">The sequence shown here is derived from an EMBL/GenBank/DDBJ whole genome shotgun (WGS) entry which is preliminary data.</text>
</comment>
<sequence>MNYSIYKASKQTGVPWRTLKDFMARNENHLNNQQIVPKLGRLFALTIDPEGQLFNYIIKMLGIRINCPNAFISSFSHNNITNAFKKAGTCPLNRNVVAKEATAPSALTAAPLAAPEANEARIAGIGELSEIPQPPKVATTSRKNRDSRAKCLNEIQSEHQGSTSGVTSSRQMEIPKGDDDWVCGKCRKNYSEDAKEEKWNTVDAMLLL</sequence>
<dbReference type="EMBL" id="JABFTP020000124">
    <property type="protein sequence ID" value="KAL3279115.1"/>
    <property type="molecule type" value="Genomic_DNA"/>
</dbReference>
<feature type="region of interest" description="Disordered" evidence="1">
    <location>
        <begin position="154"/>
        <end position="174"/>
    </location>
</feature>